<keyword evidence="4" id="KW-1185">Reference proteome</keyword>
<dbReference type="Proteomes" id="UP000305546">
    <property type="component" value="Unassembled WGS sequence"/>
</dbReference>
<dbReference type="GO" id="GO:0003995">
    <property type="term" value="F:acyl-CoA dehydrogenase activity"/>
    <property type="evidence" value="ECO:0007669"/>
    <property type="project" value="InterPro"/>
</dbReference>
<dbReference type="Pfam" id="PF00441">
    <property type="entry name" value="Acyl-CoA_dh_1"/>
    <property type="match status" value="1"/>
</dbReference>
<keyword evidence="1" id="KW-0285">Flavoprotein</keyword>
<dbReference type="PROSITE" id="PS00073">
    <property type="entry name" value="ACYL_COA_DH_2"/>
    <property type="match status" value="1"/>
</dbReference>
<proteinExistence type="predicted"/>
<dbReference type="PANTHER" id="PTHR43884">
    <property type="entry name" value="ACYL-COA DEHYDROGENASE"/>
    <property type="match status" value="1"/>
</dbReference>
<evidence type="ECO:0000259" key="2">
    <source>
        <dbReference type="Pfam" id="PF00441"/>
    </source>
</evidence>
<gene>
    <name evidence="3" type="ORF">FG385_00300</name>
</gene>
<dbReference type="Gene3D" id="1.20.140.10">
    <property type="entry name" value="Butyryl-CoA Dehydrogenase, subunit A, domain 3"/>
    <property type="match status" value="1"/>
</dbReference>
<accession>A0A5C4MAW9</accession>
<reference evidence="3 4" key="1">
    <citation type="submission" date="2019-06" db="EMBL/GenBank/DDBJ databases">
        <title>Amycolatopsis alkalitolerans sp. nov., isolated from Gastrodia elata Blume.</title>
        <authorList>
            <person name="Narsing Rao M.P."/>
            <person name="Li W.J."/>
        </authorList>
    </citation>
    <scope>NUCLEOTIDE SEQUENCE [LARGE SCALE GENOMIC DNA]</scope>
    <source>
        <strain evidence="3 4">SYSUP0005</strain>
    </source>
</reference>
<protein>
    <submittedName>
        <fullName evidence="3">Acyl-CoA dehydrogenase</fullName>
    </submittedName>
</protein>
<sequence>MLSAVVADAGHLPADEHPADIAVLRRRLAELGVWTLGATMDGDPAGDELAAIAFARLGRSWAALAWASVQAHAAVDVVGDSELSAAIRAGDSAVAVLDQSSAVVHMTARDGWLSGRIDRLDPAGERPHVILLGEGSARVIPAEALRFEPLRRTGLDGALTVSAETTEAVREADVTRAGVDTTAARIRLRLGAAAIAAGIADAAAEAALSYSAQREQFGAPLTALPTVRDALFLSSGAATTALRQVLRPRDCSAWQAAAVLDSLCEQAIDTCALAVQSHGGYGYLAEYPVERLLRDAVSLRAAADVAGARRAAASELAGHPRTDSGKDRT</sequence>
<evidence type="ECO:0000313" key="3">
    <source>
        <dbReference type="EMBL" id="TNC29749.1"/>
    </source>
</evidence>
<dbReference type="OrthoDB" id="3537945at2"/>
<organism evidence="3 4">
    <name type="scientific">Amycolatopsis alkalitolerans</name>
    <dbReference type="NCBI Taxonomy" id="2547244"/>
    <lineage>
        <taxon>Bacteria</taxon>
        <taxon>Bacillati</taxon>
        <taxon>Actinomycetota</taxon>
        <taxon>Actinomycetes</taxon>
        <taxon>Pseudonocardiales</taxon>
        <taxon>Pseudonocardiaceae</taxon>
        <taxon>Amycolatopsis</taxon>
    </lineage>
</organism>
<evidence type="ECO:0000313" key="4">
    <source>
        <dbReference type="Proteomes" id="UP000305546"/>
    </source>
</evidence>
<dbReference type="AlphaFoldDB" id="A0A5C4MAW9"/>
<dbReference type="InterPro" id="IPR036250">
    <property type="entry name" value="AcylCo_DH-like_C"/>
</dbReference>
<evidence type="ECO:0000256" key="1">
    <source>
        <dbReference type="ARBA" id="ARBA00022630"/>
    </source>
</evidence>
<name>A0A5C4MAW9_9PSEU</name>
<feature type="domain" description="Acyl-CoA dehydrogenase/oxidase C-terminal" evidence="2">
    <location>
        <begin position="189"/>
        <end position="300"/>
    </location>
</feature>
<dbReference type="EMBL" id="VDFW01000001">
    <property type="protein sequence ID" value="TNC29749.1"/>
    <property type="molecule type" value="Genomic_DNA"/>
</dbReference>
<comment type="caution">
    <text evidence="3">The sequence shown here is derived from an EMBL/GenBank/DDBJ whole genome shotgun (WGS) entry which is preliminary data.</text>
</comment>
<dbReference type="InterPro" id="IPR009075">
    <property type="entry name" value="AcylCo_DH/oxidase_C"/>
</dbReference>
<dbReference type="InterPro" id="IPR006089">
    <property type="entry name" value="Acyl-CoA_DH_CS"/>
</dbReference>
<dbReference type="SUPFAM" id="SSF47203">
    <property type="entry name" value="Acyl-CoA dehydrogenase C-terminal domain-like"/>
    <property type="match status" value="1"/>
</dbReference>
<dbReference type="PANTHER" id="PTHR43884:SF12">
    <property type="entry name" value="ISOVALERYL-COA DEHYDROGENASE, MITOCHONDRIAL-RELATED"/>
    <property type="match status" value="1"/>
</dbReference>